<evidence type="ECO:0008006" key="4">
    <source>
        <dbReference type="Google" id="ProtNLM"/>
    </source>
</evidence>
<feature type="compositionally biased region" description="Low complexity" evidence="1">
    <location>
        <begin position="1395"/>
        <end position="1425"/>
    </location>
</feature>
<dbReference type="SUPFAM" id="SSF53474">
    <property type="entry name" value="alpha/beta-Hydrolases"/>
    <property type="match status" value="1"/>
</dbReference>
<comment type="caution">
    <text evidence="2">The sequence shown here is derived from an EMBL/GenBank/DDBJ whole genome shotgun (WGS) entry which is preliminary data.</text>
</comment>
<feature type="compositionally biased region" description="Polar residues" evidence="1">
    <location>
        <begin position="1243"/>
        <end position="1263"/>
    </location>
</feature>
<dbReference type="EMBL" id="MU857234">
    <property type="protein sequence ID" value="KAK4148919.1"/>
    <property type="molecule type" value="Genomic_DNA"/>
</dbReference>
<accession>A0AAN6VCK3</accession>
<feature type="region of interest" description="Disordered" evidence="1">
    <location>
        <begin position="365"/>
        <end position="398"/>
    </location>
</feature>
<feature type="non-terminal residue" evidence="2">
    <location>
        <position position="1431"/>
    </location>
</feature>
<feature type="compositionally biased region" description="Low complexity" evidence="1">
    <location>
        <begin position="1171"/>
        <end position="1185"/>
    </location>
</feature>
<dbReference type="InterPro" id="IPR027417">
    <property type="entry name" value="P-loop_NTPase"/>
</dbReference>
<feature type="compositionally biased region" description="Polar residues" evidence="1">
    <location>
        <begin position="1276"/>
        <end position="1296"/>
    </location>
</feature>
<feature type="region of interest" description="Disordered" evidence="1">
    <location>
        <begin position="1382"/>
        <end position="1431"/>
    </location>
</feature>
<reference evidence="2" key="2">
    <citation type="submission" date="2023-05" db="EMBL/GenBank/DDBJ databases">
        <authorList>
            <consortium name="Lawrence Berkeley National Laboratory"/>
            <person name="Steindorff A."/>
            <person name="Hensen N."/>
            <person name="Bonometti L."/>
            <person name="Westerberg I."/>
            <person name="Brannstrom I.O."/>
            <person name="Guillou S."/>
            <person name="Cros-Aarteil S."/>
            <person name="Calhoun S."/>
            <person name="Haridas S."/>
            <person name="Kuo A."/>
            <person name="Mondo S."/>
            <person name="Pangilinan J."/>
            <person name="Riley R."/>
            <person name="Labutti K."/>
            <person name="Andreopoulos B."/>
            <person name="Lipzen A."/>
            <person name="Chen C."/>
            <person name="Yanf M."/>
            <person name="Daum C."/>
            <person name="Ng V."/>
            <person name="Clum A."/>
            <person name="Ohm R."/>
            <person name="Martin F."/>
            <person name="Silar P."/>
            <person name="Natvig D."/>
            <person name="Lalanne C."/>
            <person name="Gautier V."/>
            <person name="Ament-Velasquez S.L."/>
            <person name="Kruys A."/>
            <person name="Hutchinson M.I."/>
            <person name="Powell A.J."/>
            <person name="Barry K."/>
            <person name="Miller A.N."/>
            <person name="Grigoriev I.V."/>
            <person name="Debuchy R."/>
            <person name="Gladieux P."/>
            <person name="Thoren M.H."/>
            <person name="Johannesson H."/>
        </authorList>
    </citation>
    <scope>NUCLEOTIDE SEQUENCE</scope>
    <source>
        <strain evidence="2">CBS 538.74</strain>
    </source>
</reference>
<evidence type="ECO:0000313" key="2">
    <source>
        <dbReference type="EMBL" id="KAK4148919.1"/>
    </source>
</evidence>
<feature type="region of interest" description="Disordered" evidence="1">
    <location>
        <begin position="1143"/>
        <end position="1198"/>
    </location>
</feature>
<keyword evidence="3" id="KW-1185">Reference proteome</keyword>
<reference evidence="2" key="1">
    <citation type="journal article" date="2023" name="Mol. Phylogenet. Evol.">
        <title>Genome-scale phylogeny and comparative genomics of the fungal order Sordariales.</title>
        <authorList>
            <person name="Hensen N."/>
            <person name="Bonometti L."/>
            <person name="Westerberg I."/>
            <person name="Brannstrom I.O."/>
            <person name="Guillou S."/>
            <person name="Cros-Aarteil S."/>
            <person name="Calhoun S."/>
            <person name="Haridas S."/>
            <person name="Kuo A."/>
            <person name="Mondo S."/>
            <person name="Pangilinan J."/>
            <person name="Riley R."/>
            <person name="LaButti K."/>
            <person name="Andreopoulos B."/>
            <person name="Lipzen A."/>
            <person name="Chen C."/>
            <person name="Yan M."/>
            <person name="Daum C."/>
            <person name="Ng V."/>
            <person name="Clum A."/>
            <person name="Steindorff A."/>
            <person name="Ohm R.A."/>
            <person name="Martin F."/>
            <person name="Silar P."/>
            <person name="Natvig D.O."/>
            <person name="Lalanne C."/>
            <person name="Gautier V."/>
            <person name="Ament-Velasquez S.L."/>
            <person name="Kruys A."/>
            <person name="Hutchinson M.I."/>
            <person name="Powell A.J."/>
            <person name="Barry K."/>
            <person name="Miller A.N."/>
            <person name="Grigoriev I.V."/>
            <person name="Debuchy R."/>
            <person name="Gladieux P."/>
            <person name="Hiltunen Thoren M."/>
            <person name="Johannesson H."/>
        </authorList>
    </citation>
    <scope>NUCLEOTIDE SEQUENCE</scope>
    <source>
        <strain evidence="2">CBS 538.74</strain>
    </source>
</reference>
<feature type="compositionally biased region" description="Polar residues" evidence="1">
    <location>
        <begin position="879"/>
        <end position="897"/>
    </location>
</feature>
<protein>
    <recommendedName>
        <fullName evidence="4">DUF676 domain-containing protein</fullName>
    </recommendedName>
</protein>
<proteinExistence type="predicted"/>
<sequence>MASTNKHPSRFELTAVYHHPQAKADIVLVHGLNGAPEKTWTAPNGVYWPADLLPASLKDQHANVLVYGYNADVYGGFWEKPVKSPSDNFIHHHAQTLVTTLTHYRKSEGTERNPIIWVVHSLGGIVTKRALLYSNDLRDPHQEDLRSIYVSTFGIVFLGTPHNGSTAAAWGGVIQRMADTVVPKKIFETESVLLRTLKKDSETLQQITSHFLDIYQKFKIHMAHENQKTDVKGSKMLVVDAASASPQLVGVTYYGIEATHSGMCKFESTNAPGYRTVSTAIREWIADAPNVIPIRWEVEEDQRRVRANLDNFERARLYQGSALVSSGHPQAIAAQDSNGIAAHPQLPYSLAEAPRSISAPLLADTTTQQPNHNNSHSPKLLPALPEAPLPPPPPRDDPEPLFIHPETFRPNSYSIGRGDELRGLHEMLMDRKRRSEGTSAVLIQCLPGGGKTHLARQYVFQHRDDYPGGVYWVRAKSRQELEYWFWRIARNEALRGLVDRRDVEEQLRDDPSKIVQVVRRWLSAQSEWLVVFDGVQFDTPGLHEFIPDARNTSLIYTSTERAVTGDPRFDNPQVMELGLLTAQQAQDLLLMEMERKQPWSGEDKAMALELVQLMGRLPLMIHVAAQHLKATREPLARYFKSYRNRPKAGHLPAYKAVREQLENRGENAALNLMSLLVFFDQHLPVEMLALGLSALDKVTPVKTCDATQRKPSLNNTLKVLIAFALVERSESDDISPTSSRSSKRSFDRHVDYLDLLRIHSVVQAFFIDSLHEQHQISFWLERAVAVWVRSYDDADRRIQEDPRVGLPDDYRRFCIHGEKLLQNLDKFERRYPGLARARSHLEQRLEKIQGQIDHLSHAIQKNIVDGTAEEYPASVFDRISTSSQSDSATMQSYSSQRSGMGSLGDGDSDLVQSPVTELLEQDVQLMIPYPSTTAMPTMPDIEDDDQETVIMSLAGTQVHVGATEIVEVISLPPDPSDRQQEATDYDDWREGIPHHRVLKRQETRRYHDRAGAWRDSTIGDPRVGLSWEIALGSISIKRGRSRSPFEARLTAQSEAEMELNKIKLAAPPSREQRGSFGSQTSARPMTLLGRNSWALPQAQKTPDTEVAEIPPEDFSSGLSQILSSPMSWTEATIKVLKKAVLPSNTSAKTPPPQPHLPLDDDLMVPPSPIFRGSRSTNSSPASNASPFPPPSFSGIPTDDLLAKPGVPLVVRRWDTVVYHPDGRPISSSGVEWTSVPDPLSLSFPTTLPSRQRQQQQYLNSSTHPARLFHGGPPAGYSSQPMSRDGSHQSNPSINIDSSPVVVQSPPSPTDSVPAHNSRHNPPKMGTAAATASALPIPTPTSRLSPFTHGRAPSYTETEPSPRLDSPFPDVDTSYQRWEQHHHGLPNTAGASFPPATGRTGAATTTTATTTTATTTTATTTTATTTQWQRPG</sequence>
<evidence type="ECO:0000313" key="3">
    <source>
        <dbReference type="Proteomes" id="UP001302745"/>
    </source>
</evidence>
<dbReference type="SUPFAM" id="SSF52540">
    <property type="entry name" value="P-loop containing nucleoside triphosphate hydrolases"/>
    <property type="match status" value="1"/>
</dbReference>
<dbReference type="Gene3D" id="3.40.50.300">
    <property type="entry name" value="P-loop containing nucleotide triphosphate hydrolases"/>
    <property type="match status" value="1"/>
</dbReference>
<feature type="region of interest" description="Disordered" evidence="1">
    <location>
        <begin position="879"/>
        <end position="908"/>
    </location>
</feature>
<dbReference type="Proteomes" id="UP001302745">
    <property type="component" value="Unassembled WGS sequence"/>
</dbReference>
<dbReference type="PANTHER" id="PTHR48187:SF2">
    <property type="entry name" value="LD21810P"/>
    <property type="match status" value="1"/>
</dbReference>
<feature type="region of interest" description="Disordered" evidence="1">
    <location>
        <begin position="1243"/>
        <end position="1366"/>
    </location>
</feature>
<organism evidence="2 3">
    <name type="scientific">Chaetomidium leptoderma</name>
    <dbReference type="NCBI Taxonomy" id="669021"/>
    <lineage>
        <taxon>Eukaryota</taxon>
        <taxon>Fungi</taxon>
        <taxon>Dikarya</taxon>
        <taxon>Ascomycota</taxon>
        <taxon>Pezizomycotina</taxon>
        <taxon>Sordariomycetes</taxon>
        <taxon>Sordariomycetidae</taxon>
        <taxon>Sordariales</taxon>
        <taxon>Chaetomiaceae</taxon>
        <taxon>Chaetomidium</taxon>
    </lineage>
</organism>
<gene>
    <name evidence="2" type="ORF">C8A00DRAFT_38494</name>
</gene>
<evidence type="ECO:0000256" key="1">
    <source>
        <dbReference type="SAM" id="MobiDB-lite"/>
    </source>
</evidence>
<feature type="compositionally biased region" description="Low complexity" evidence="1">
    <location>
        <begin position="1297"/>
        <end position="1313"/>
    </location>
</feature>
<dbReference type="PANTHER" id="PTHR48187">
    <property type="entry name" value="LD21810P"/>
    <property type="match status" value="1"/>
</dbReference>
<name>A0AAN6VCK3_9PEZI</name>
<feature type="compositionally biased region" description="Polar residues" evidence="1">
    <location>
        <begin position="365"/>
        <end position="377"/>
    </location>
</feature>
<dbReference type="Gene3D" id="3.40.50.1820">
    <property type="entry name" value="alpha/beta hydrolase"/>
    <property type="match status" value="1"/>
</dbReference>
<dbReference type="InterPro" id="IPR029058">
    <property type="entry name" value="AB_hydrolase_fold"/>
</dbReference>